<evidence type="ECO:0000256" key="4">
    <source>
        <dbReference type="ARBA" id="ARBA00022989"/>
    </source>
</evidence>
<feature type="transmembrane region" description="Helical" evidence="6">
    <location>
        <begin position="425"/>
        <end position="443"/>
    </location>
</feature>
<dbReference type="InterPro" id="IPR000537">
    <property type="entry name" value="UbiA_prenyltransferase"/>
</dbReference>
<name>A0ABQ1FZX5_9SPHN</name>
<dbReference type="RefSeq" id="WP_188444744.1">
    <property type="nucleotide sequence ID" value="NZ_BMDW01000001.1"/>
</dbReference>
<keyword evidence="2" id="KW-1003">Cell membrane</keyword>
<evidence type="ECO:0000256" key="3">
    <source>
        <dbReference type="ARBA" id="ARBA00022692"/>
    </source>
</evidence>
<feature type="transmembrane region" description="Helical" evidence="6">
    <location>
        <begin position="346"/>
        <end position="363"/>
    </location>
</feature>
<dbReference type="NCBIfam" id="NF006088">
    <property type="entry name" value="PRK08238.1"/>
    <property type="match status" value="1"/>
</dbReference>
<dbReference type="EMBL" id="BMDW01000001">
    <property type="protein sequence ID" value="GGA33914.1"/>
    <property type="molecule type" value="Genomic_DNA"/>
</dbReference>
<evidence type="ECO:0000256" key="2">
    <source>
        <dbReference type="ARBA" id="ARBA00022475"/>
    </source>
</evidence>
<dbReference type="Gene3D" id="1.10.357.140">
    <property type="entry name" value="UbiA prenyltransferase"/>
    <property type="match status" value="1"/>
</dbReference>
<dbReference type="InterPro" id="IPR023214">
    <property type="entry name" value="HAD_sf"/>
</dbReference>
<feature type="transmembrane region" description="Helical" evidence="6">
    <location>
        <begin position="222"/>
        <end position="245"/>
    </location>
</feature>
<evidence type="ECO:0000256" key="6">
    <source>
        <dbReference type="SAM" id="Phobius"/>
    </source>
</evidence>
<feature type="transmembrane region" description="Helical" evidence="6">
    <location>
        <begin position="266"/>
        <end position="291"/>
    </location>
</feature>
<feature type="transmembrane region" description="Helical" evidence="6">
    <location>
        <begin position="455"/>
        <end position="478"/>
    </location>
</feature>
<keyword evidence="3 6" id="KW-0812">Transmembrane</keyword>
<keyword evidence="8" id="KW-1185">Reference proteome</keyword>
<dbReference type="InterPro" id="IPR036412">
    <property type="entry name" value="HAD-like_sf"/>
</dbReference>
<proteinExistence type="predicted"/>
<dbReference type="Pfam" id="PF01040">
    <property type="entry name" value="UbiA"/>
    <property type="match status" value="1"/>
</dbReference>
<feature type="transmembrane region" description="Helical" evidence="6">
    <location>
        <begin position="392"/>
        <end position="413"/>
    </location>
</feature>
<organism evidence="7 8">
    <name type="scientific">Sphingomonas psychrolutea</name>
    <dbReference type="NCBI Taxonomy" id="1259676"/>
    <lineage>
        <taxon>Bacteria</taxon>
        <taxon>Pseudomonadati</taxon>
        <taxon>Pseudomonadota</taxon>
        <taxon>Alphaproteobacteria</taxon>
        <taxon>Sphingomonadales</taxon>
        <taxon>Sphingomonadaceae</taxon>
        <taxon>Sphingomonas</taxon>
    </lineage>
</organism>
<dbReference type="SUPFAM" id="SSF56784">
    <property type="entry name" value="HAD-like"/>
    <property type="match status" value="1"/>
</dbReference>
<feature type="transmembrane region" description="Helical" evidence="6">
    <location>
        <begin position="319"/>
        <end position="340"/>
    </location>
</feature>
<evidence type="ECO:0000313" key="8">
    <source>
        <dbReference type="Proteomes" id="UP000618591"/>
    </source>
</evidence>
<dbReference type="Proteomes" id="UP000618591">
    <property type="component" value="Unassembled WGS sequence"/>
</dbReference>
<reference evidence="8" key="1">
    <citation type="journal article" date="2019" name="Int. J. Syst. Evol. Microbiol.">
        <title>The Global Catalogue of Microorganisms (GCM) 10K type strain sequencing project: providing services to taxonomists for standard genome sequencing and annotation.</title>
        <authorList>
            <consortium name="The Broad Institute Genomics Platform"/>
            <consortium name="The Broad Institute Genome Sequencing Center for Infectious Disease"/>
            <person name="Wu L."/>
            <person name="Ma J."/>
        </authorList>
    </citation>
    <scope>NUCLEOTIDE SEQUENCE [LARGE SCALE GENOMIC DNA]</scope>
    <source>
        <strain evidence="8">CGMCC 1.10106</strain>
    </source>
</reference>
<dbReference type="CDD" id="cd13963">
    <property type="entry name" value="PT_UbiA_2"/>
    <property type="match status" value="1"/>
</dbReference>
<comment type="caution">
    <text evidence="7">The sequence shown here is derived from an EMBL/GenBank/DDBJ whole genome shotgun (WGS) entry which is preliminary data.</text>
</comment>
<accession>A0ABQ1FZX5</accession>
<keyword evidence="5 6" id="KW-0472">Membrane</keyword>
<evidence type="ECO:0000256" key="1">
    <source>
        <dbReference type="ARBA" id="ARBA00004141"/>
    </source>
</evidence>
<dbReference type="InterPro" id="IPR044878">
    <property type="entry name" value="UbiA_sf"/>
</dbReference>
<dbReference type="Pfam" id="PF12710">
    <property type="entry name" value="HAD"/>
    <property type="match status" value="1"/>
</dbReference>
<protein>
    <submittedName>
        <fullName evidence="7">Membrane protein</fullName>
    </submittedName>
</protein>
<sequence length="479" mass="52069">MSNTDAISSGVALVVDVDGTLLKSDLLYEATLQFVARYPWELWRLPLWLVQGKAHLKAHLAARIDLGANSLPLRTEVLDVIRNADADGRKVYLASASDRRWVEPIAARVGGVTEVFASDGKTNLAGVAKKAALVERFGEQGFDYIGDNRVDIPVWEAAHKQLLVSHSNGFEAAMTRRFPGMETIARPQPIARASLRALRPHQWAKNLLVFLPVIAGHNLGNIAVLTVACAAFLAFSMAASSAYVINDLLDLPGDRDHATKRNRPFAAGDLAIPYGIAMSGVLMAAAVLVAALLPERFLVILIGYVILTLGYSLVLKRRLLIDVITLGGLYTIRVFGGVAATGERQSPWLLMFSLFLFLSLATVKRCSELVARRDAGKSAPLGRGYQISDLTVLFPLAAAAGYGAVLVVTLYLSSPEVTVLYTYPMRMWLICPLLLYWISRVLILSSRGTLHEDPVIFALTDRVSWVVALLAGVVIVLAT</sequence>
<evidence type="ECO:0000313" key="7">
    <source>
        <dbReference type="EMBL" id="GGA33914.1"/>
    </source>
</evidence>
<evidence type="ECO:0000256" key="5">
    <source>
        <dbReference type="ARBA" id="ARBA00023136"/>
    </source>
</evidence>
<comment type="subcellular location">
    <subcellularLocation>
        <location evidence="1">Membrane</location>
        <topology evidence="1">Multi-pass membrane protein</topology>
    </subcellularLocation>
</comment>
<keyword evidence="4 6" id="KW-1133">Transmembrane helix</keyword>
<gene>
    <name evidence="7" type="ORF">GCM10011395_00260</name>
</gene>
<dbReference type="Gene3D" id="3.40.50.1000">
    <property type="entry name" value="HAD superfamily/HAD-like"/>
    <property type="match status" value="1"/>
</dbReference>
<feature type="transmembrane region" description="Helical" evidence="6">
    <location>
        <begin position="297"/>
        <end position="314"/>
    </location>
</feature>